<dbReference type="Pfam" id="PF17191">
    <property type="entry name" value="RecG_wedge"/>
    <property type="match status" value="1"/>
</dbReference>
<dbReference type="GO" id="GO:0005524">
    <property type="term" value="F:ATP binding"/>
    <property type="evidence" value="ECO:0007669"/>
    <property type="project" value="UniProtKB-KW"/>
</dbReference>
<sequence>MSISLNSPLSELAGLGPKTIEKLKKLGLFTAEDLLFYFPRRYEDYTQITKIGDLGNTKIQETNYKQIPSPKSQVPSPSVYTIKGTVLGIANKKTRRRGFTITEAQVVDGTGTIKVVWFNQPYLAKMLQVGSSVILNGKIAEDFYGDGFVMESPTRANRPKIVPVYGETEGISSFFIAKIFSKIKHLIGDVEEWLPQSLVASTEDQVPSKKMLSIQEAIANIHEPKNSMILAMARRRLAFDELFLISLQSQLTKQAISKQRAEKIETDISILQKFIADLPFELTVDQKKSIWQIVKDLEKTRPMNRLLSGDVGSGKTIVAAAAAFVTAKSGMKTILMVPTSILANQHYETFCKLFNDYDIKIGLITSEKREINLEITKIQETRDKKKPNSKSKVSKQLNNETIEQCDILIGTQALIQPNIKIENIGLTIVDEQHRFGVRQREALREVVSTEYRVPSTTDKTHNSKFKIHNSEKMWPHFLSMTATPIPRTMYLSLFGDLDVSFLVEKPANRKPVKTRVVDEFNRDKAYRFIRELIKHGRQVFVVCPLIEDKSVASTEDRVPRKNANLQLFEEDRKTVVAESEKLKKLFPEYQIATLHGRMKAKEKDAVMADFITNKAQILVSTSVIEVGVDVPNAAVMVIEDAERFGLATIHQFRGRVGRSSHQSFCFLFSNSQSEKAMKRLKSLETISDGYKLAEIDLETRGFGSIIGVEQSGILDMKMANFSDTILMKEAGEAAAEIAPEVARYPRLMEKVNRIGQNSHLE</sequence>
<evidence type="ECO:0000313" key="10">
    <source>
        <dbReference type="EMBL" id="PIS08043.1"/>
    </source>
</evidence>
<name>A0A2H0W7G6_9BACT</name>
<dbReference type="PROSITE" id="PS51194">
    <property type="entry name" value="HELICASE_CTER"/>
    <property type="match status" value="1"/>
</dbReference>
<organism evidence="10 11">
    <name type="scientific">Candidatus Berkelbacteria bacterium CG10_big_fil_rev_8_21_14_0_10_43_13</name>
    <dbReference type="NCBI Taxonomy" id="1974514"/>
    <lineage>
        <taxon>Bacteria</taxon>
        <taxon>Candidatus Berkelbacteria</taxon>
    </lineage>
</organism>
<dbReference type="InterPro" id="IPR011545">
    <property type="entry name" value="DEAD/DEAH_box_helicase_dom"/>
</dbReference>
<accession>A0A2H0W7G6</accession>
<dbReference type="SUPFAM" id="SSF50249">
    <property type="entry name" value="Nucleic acid-binding proteins"/>
    <property type="match status" value="1"/>
</dbReference>
<evidence type="ECO:0000256" key="1">
    <source>
        <dbReference type="ARBA" id="ARBA00022741"/>
    </source>
</evidence>
<keyword evidence="4" id="KW-0347">Helicase</keyword>
<dbReference type="SMART" id="SM00487">
    <property type="entry name" value="DEXDc"/>
    <property type="match status" value="1"/>
</dbReference>
<keyword evidence="5" id="KW-0067">ATP-binding</keyword>
<proteinExistence type="predicted"/>
<keyword evidence="1" id="KW-0547">Nucleotide-binding</keyword>
<evidence type="ECO:0000259" key="9">
    <source>
        <dbReference type="PROSITE" id="PS51194"/>
    </source>
</evidence>
<dbReference type="Pfam" id="PF00271">
    <property type="entry name" value="Helicase_C"/>
    <property type="match status" value="1"/>
</dbReference>
<dbReference type="PANTHER" id="PTHR47964:SF1">
    <property type="entry name" value="ATP-DEPENDENT DNA HELICASE HOMOLOG RECG, CHLOROPLASTIC"/>
    <property type="match status" value="1"/>
</dbReference>
<evidence type="ECO:0000313" key="11">
    <source>
        <dbReference type="Proteomes" id="UP000231382"/>
    </source>
</evidence>
<keyword evidence="6" id="KW-0238">DNA-binding</keyword>
<dbReference type="PROSITE" id="PS51192">
    <property type="entry name" value="HELICASE_ATP_BIND_1"/>
    <property type="match status" value="1"/>
</dbReference>
<dbReference type="Proteomes" id="UP000231382">
    <property type="component" value="Unassembled WGS sequence"/>
</dbReference>
<evidence type="ECO:0000256" key="5">
    <source>
        <dbReference type="ARBA" id="ARBA00022840"/>
    </source>
</evidence>
<dbReference type="GO" id="GO:0006281">
    <property type="term" value="P:DNA repair"/>
    <property type="evidence" value="ECO:0007669"/>
    <property type="project" value="UniProtKB-KW"/>
</dbReference>
<dbReference type="InterPro" id="IPR027417">
    <property type="entry name" value="P-loop_NTPase"/>
</dbReference>
<dbReference type="InterPro" id="IPR047112">
    <property type="entry name" value="RecG/Mfd"/>
</dbReference>
<dbReference type="InterPro" id="IPR001650">
    <property type="entry name" value="Helicase_C-like"/>
</dbReference>
<evidence type="ECO:0000256" key="7">
    <source>
        <dbReference type="ARBA" id="ARBA00023204"/>
    </source>
</evidence>
<evidence type="ECO:0000256" key="3">
    <source>
        <dbReference type="ARBA" id="ARBA00022801"/>
    </source>
</evidence>
<evidence type="ECO:0000256" key="4">
    <source>
        <dbReference type="ARBA" id="ARBA00022806"/>
    </source>
</evidence>
<dbReference type="InterPro" id="IPR033454">
    <property type="entry name" value="RecG_wedge"/>
</dbReference>
<comment type="caution">
    <text evidence="10">The sequence shown here is derived from an EMBL/GenBank/DDBJ whole genome shotgun (WGS) entry which is preliminary data.</text>
</comment>
<dbReference type="InterPro" id="IPR012340">
    <property type="entry name" value="NA-bd_OB-fold"/>
</dbReference>
<dbReference type="GO" id="GO:0003678">
    <property type="term" value="F:DNA helicase activity"/>
    <property type="evidence" value="ECO:0007669"/>
    <property type="project" value="TreeGrafter"/>
</dbReference>
<dbReference type="GO" id="GO:0016787">
    <property type="term" value="F:hydrolase activity"/>
    <property type="evidence" value="ECO:0007669"/>
    <property type="project" value="UniProtKB-KW"/>
</dbReference>
<dbReference type="SMART" id="SM00490">
    <property type="entry name" value="HELICc"/>
    <property type="match status" value="1"/>
</dbReference>
<dbReference type="EMBL" id="PEZW01000003">
    <property type="protein sequence ID" value="PIS08043.1"/>
    <property type="molecule type" value="Genomic_DNA"/>
</dbReference>
<gene>
    <name evidence="10" type="ORF">COT78_00315</name>
</gene>
<feature type="domain" description="Helicase C-terminal" evidence="9">
    <location>
        <begin position="545"/>
        <end position="703"/>
    </location>
</feature>
<dbReference type="AlphaFoldDB" id="A0A2H0W7G6"/>
<feature type="domain" description="Helicase ATP-binding" evidence="8">
    <location>
        <begin position="296"/>
        <end position="502"/>
    </location>
</feature>
<evidence type="ECO:0000259" key="8">
    <source>
        <dbReference type="PROSITE" id="PS51192"/>
    </source>
</evidence>
<dbReference type="GO" id="GO:0003677">
    <property type="term" value="F:DNA binding"/>
    <property type="evidence" value="ECO:0007669"/>
    <property type="project" value="UniProtKB-KW"/>
</dbReference>
<keyword evidence="2" id="KW-0227">DNA damage</keyword>
<keyword evidence="3" id="KW-0378">Hydrolase</keyword>
<dbReference type="PANTHER" id="PTHR47964">
    <property type="entry name" value="ATP-DEPENDENT DNA HELICASE HOMOLOG RECG, CHLOROPLASTIC"/>
    <property type="match status" value="1"/>
</dbReference>
<protein>
    <submittedName>
        <fullName evidence="10">Uncharacterized protein</fullName>
    </submittedName>
</protein>
<dbReference type="Gene3D" id="3.40.50.300">
    <property type="entry name" value="P-loop containing nucleotide triphosphate hydrolases"/>
    <property type="match status" value="2"/>
</dbReference>
<dbReference type="SUPFAM" id="SSF52540">
    <property type="entry name" value="P-loop containing nucleoside triphosphate hydrolases"/>
    <property type="match status" value="2"/>
</dbReference>
<dbReference type="CDD" id="cd04488">
    <property type="entry name" value="RecG_wedge_OBF"/>
    <property type="match status" value="1"/>
</dbReference>
<evidence type="ECO:0000256" key="2">
    <source>
        <dbReference type="ARBA" id="ARBA00022763"/>
    </source>
</evidence>
<keyword evidence="7" id="KW-0234">DNA repair</keyword>
<dbReference type="Pfam" id="PF00270">
    <property type="entry name" value="DEAD"/>
    <property type="match status" value="1"/>
</dbReference>
<reference evidence="11" key="1">
    <citation type="submission" date="2017-09" db="EMBL/GenBank/DDBJ databases">
        <title>Depth-based differentiation of microbial function through sediment-hosted aquifers and enrichment of novel symbionts in the deep terrestrial subsurface.</title>
        <authorList>
            <person name="Probst A.J."/>
            <person name="Ladd B."/>
            <person name="Jarett J.K."/>
            <person name="Geller-Mcgrath D.E."/>
            <person name="Sieber C.M.K."/>
            <person name="Emerson J.B."/>
            <person name="Anantharaman K."/>
            <person name="Thomas B.C."/>
            <person name="Malmstrom R."/>
            <person name="Stieglmeier M."/>
            <person name="Klingl A."/>
            <person name="Woyke T."/>
            <person name="Ryan C.M."/>
            <person name="Banfield J.F."/>
        </authorList>
    </citation>
    <scope>NUCLEOTIDE SEQUENCE [LARGE SCALE GENOMIC DNA]</scope>
</reference>
<evidence type="ECO:0000256" key="6">
    <source>
        <dbReference type="ARBA" id="ARBA00023125"/>
    </source>
</evidence>
<dbReference type="Gene3D" id="2.40.50.140">
    <property type="entry name" value="Nucleic acid-binding proteins"/>
    <property type="match status" value="1"/>
</dbReference>
<dbReference type="InterPro" id="IPR014001">
    <property type="entry name" value="Helicase_ATP-bd"/>
</dbReference>